<feature type="transmembrane region" description="Helical" evidence="6">
    <location>
        <begin position="163"/>
        <end position="181"/>
    </location>
</feature>
<reference evidence="7 8" key="1">
    <citation type="submission" date="2021-01" db="EMBL/GenBank/DDBJ databases">
        <title>Belnapia mucosa sp. nov. and Belnapia arida sp. nov., isolated from the Tabernas Desert (Almeria, Spain).</title>
        <authorList>
            <person name="Molina-Menor E."/>
            <person name="Vidal-Verdu A."/>
            <person name="Calonge A."/>
            <person name="Satari L."/>
            <person name="Pereto Magraner J."/>
            <person name="Porcar Miralles M."/>
        </authorList>
    </citation>
    <scope>NUCLEOTIDE SEQUENCE [LARGE SCALE GENOMIC DNA]</scope>
    <source>
        <strain evidence="7 8">T6</strain>
    </source>
</reference>
<comment type="subcellular location">
    <subcellularLocation>
        <location evidence="1">Cell membrane</location>
        <topology evidence="1">Multi-pass membrane protein</topology>
    </subcellularLocation>
</comment>
<evidence type="ECO:0000313" key="7">
    <source>
        <dbReference type="EMBL" id="MBL6459440.1"/>
    </source>
</evidence>
<feature type="transmembrane region" description="Helical" evidence="6">
    <location>
        <begin position="115"/>
        <end position="132"/>
    </location>
</feature>
<evidence type="ECO:0000256" key="6">
    <source>
        <dbReference type="SAM" id="Phobius"/>
    </source>
</evidence>
<dbReference type="InterPro" id="IPR001851">
    <property type="entry name" value="ABC_transp_permease"/>
</dbReference>
<dbReference type="Proteomes" id="UP000606490">
    <property type="component" value="Unassembled WGS sequence"/>
</dbReference>
<evidence type="ECO:0000256" key="4">
    <source>
        <dbReference type="ARBA" id="ARBA00022989"/>
    </source>
</evidence>
<evidence type="ECO:0000256" key="1">
    <source>
        <dbReference type="ARBA" id="ARBA00004651"/>
    </source>
</evidence>
<protein>
    <submittedName>
        <fullName evidence="7">Branched-chain amino acid ABC transporter permease</fullName>
    </submittedName>
</protein>
<dbReference type="InterPro" id="IPR043428">
    <property type="entry name" value="LivM-like"/>
</dbReference>
<feature type="transmembrane region" description="Helical" evidence="6">
    <location>
        <begin position="84"/>
        <end position="108"/>
    </location>
</feature>
<dbReference type="EMBL" id="JAEUXJ010000040">
    <property type="protein sequence ID" value="MBL6459440.1"/>
    <property type="molecule type" value="Genomic_DNA"/>
</dbReference>
<evidence type="ECO:0000256" key="3">
    <source>
        <dbReference type="ARBA" id="ARBA00022692"/>
    </source>
</evidence>
<accession>A0ABS1VCT5</accession>
<proteinExistence type="predicted"/>
<dbReference type="Pfam" id="PF02653">
    <property type="entry name" value="BPD_transp_2"/>
    <property type="match status" value="1"/>
</dbReference>
<dbReference type="CDD" id="cd06581">
    <property type="entry name" value="TM_PBP1_LivM_like"/>
    <property type="match status" value="1"/>
</dbReference>
<dbReference type="PANTHER" id="PTHR30482:SF10">
    <property type="entry name" value="HIGH-AFFINITY BRANCHED-CHAIN AMINO ACID TRANSPORT PROTEIN BRAE"/>
    <property type="match status" value="1"/>
</dbReference>
<keyword evidence="3 6" id="KW-0812">Transmembrane</keyword>
<sequence>MARSATAHLWTGMLMVAVLLVWVALPWFLSRSAIDILVFTGIYTIAGLGVSFLLGQCGIVSLAQSGFYGIGAYATAYGTTVLGLPIPVCIVLGMLVSAVIAAAVGVPVLRLSGHFLALATLALAIIAHVLFLELEWITGGTLGIGGIPRISLFGFTFATPFRFYYLVWPSAFALLLAYSLLLRSRTGIALRAMRDAPAAAAVAGIPIASLKVRIFVLSAAVGAFAGSLFAHYVSFISVDSFAIDRAIGFLLIAVLGGVRSIPGTIAGALFVTAAPNYLSRLGDIHPLLFALALIVAVIFLPGGFGGFMANLGAKLSSGGRRPSAPAGG</sequence>
<comment type="caution">
    <text evidence="7">The sequence shown here is derived from an EMBL/GenBank/DDBJ whole genome shotgun (WGS) entry which is preliminary data.</text>
</comment>
<feature type="transmembrane region" description="Helical" evidence="6">
    <location>
        <begin position="6"/>
        <end position="29"/>
    </location>
</feature>
<name>A0ABS1VCT5_9PROT</name>
<dbReference type="RefSeq" id="WP_202829174.1">
    <property type="nucleotide sequence ID" value="NZ_JAEUXJ010000040.1"/>
</dbReference>
<feature type="transmembrane region" description="Helical" evidence="6">
    <location>
        <begin position="247"/>
        <end position="275"/>
    </location>
</feature>
<keyword evidence="8" id="KW-1185">Reference proteome</keyword>
<gene>
    <name evidence="7" type="ORF">JMJ55_29430</name>
</gene>
<feature type="transmembrane region" description="Helical" evidence="6">
    <location>
        <begin position="287"/>
        <end position="311"/>
    </location>
</feature>
<evidence type="ECO:0000313" key="8">
    <source>
        <dbReference type="Proteomes" id="UP000606490"/>
    </source>
</evidence>
<organism evidence="7 8">
    <name type="scientific">Belnapia mucosa</name>
    <dbReference type="NCBI Taxonomy" id="2804532"/>
    <lineage>
        <taxon>Bacteria</taxon>
        <taxon>Pseudomonadati</taxon>
        <taxon>Pseudomonadota</taxon>
        <taxon>Alphaproteobacteria</taxon>
        <taxon>Acetobacterales</taxon>
        <taxon>Roseomonadaceae</taxon>
        <taxon>Belnapia</taxon>
    </lineage>
</organism>
<feature type="transmembrane region" description="Helical" evidence="6">
    <location>
        <begin position="214"/>
        <end position="235"/>
    </location>
</feature>
<keyword evidence="5 6" id="KW-0472">Membrane</keyword>
<feature type="transmembrane region" description="Helical" evidence="6">
    <location>
        <begin position="36"/>
        <end position="64"/>
    </location>
</feature>
<keyword evidence="4 6" id="KW-1133">Transmembrane helix</keyword>
<keyword evidence="2" id="KW-1003">Cell membrane</keyword>
<evidence type="ECO:0000256" key="5">
    <source>
        <dbReference type="ARBA" id="ARBA00023136"/>
    </source>
</evidence>
<dbReference type="PANTHER" id="PTHR30482">
    <property type="entry name" value="HIGH-AFFINITY BRANCHED-CHAIN AMINO ACID TRANSPORT SYSTEM PERMEASE"/>
    <property type="match status" value="1"/>
</dbReference>
<evidence type="ECO:0000256" key="2">
    <source>
        <dbReference type="ARBA" id="ARBA00022475"/>
    </source>
</evidence>